<comment type="subcellular location">
    <subcellularLocation>
        <location evidence="1">Nucleus</location>
    </subcellularLocation>
</comment>
<proteinExistence type="evidence at transcript level"/>
<dbReference type="Pfam" id="PF00176">
    <property type="entry name" value="SNF2-rel_dom"/>
    <property type="match status" value="1"/>
</dbReference>
<dbReference type="Gene3D" id="3.40.50.300">
    <property type="entry name" value="P-loop containing nucleotide triphosphate hydrolases"/>
    <property type="match status" value="1"/>
</dbReference>
<dbReference type="EMBL" id="GEFM01004172">
    <property type="protein sequence ID" value="JAP71624.1"/>
    <property type="molecule type" value="mRNA"/>
</dbReference>
<evidence type="ECO:0000259" key="8">
    <source>
        <dbReference type="PROSITE" id="PS51467"/>
    </source>
</evidence>
<dbReference type="GO" id="GO:0006281">
    <property type="term" value="P:DNA repair"/>
    <property type="evidence" value="ECO:0007669"/>
    <property type="project" value="TreeGrafter"/>
</dbReference>
<dbReference type="SUPFAM" id="SSF52540">
    <property type="entry name" value="P-loop containing nucleoside triphosphate hydrolases"/>
    <property type="match status" value="2"/>
</dbReference>
<feature type="compositionally biased region" description="Low complexity" evidence="5">
    <location>
        <begin position="32"/>
        <end position="45"/>
    </location>
</feature>
<dbReference type="PANTHER" id="PTHR45766">
    <property type="entry name" value="DNA ANNEALING HELICASE AND ENDONUCLEASE ZRANB3 FAMILY MEMBER"/>
    <property type="match status" value="1"/>
</dbReference>
<dbReference type="GO" id="GO:0005524">
    <property type="term" value="F:ATP binding"/>
    <property type="evidence" value="ECO:0007669"/>
    <property type="project" value="InterPro"/>
</dbReference>
<evidence type="ECO:0000256" key="5">
    <source>
        <dbReference type="SAM" id="MobiDB-lite"/>
    </source>
</evidence>
<evidence type="ECO:0000256" key="1">
    <source>
        <dbReference type="ARBA" id="ARBA00004123"/>
    </source>
</evidence>
<evidence type="ECO:0000256" key="3">
    <source>
        <dbReference type="ARBA" id="ARBA00023242"/>
    </source>
</evidence>
<comment type="similarity">
    <text evidence="4">Belongs to the SNF2/RAD54 helicase family. SMARCAL1 subfamily.</text>
</comment>
<dbReference type="InterPro" id="IPR000330">
    <property type="entry name" value="SNF2_N"/>
</dbReference>
<dbReference type="InterPro" id="IPR010003">
    <property type="entry name" value="HARP_dom"/>
</dbReference>
<dbReference type="AlphaFoldDB" id="A0A131XWF1"/>
<dbReference type="FunFam" id="3.40.50.10810:FF:000066">
    <property type="entry name" value="Uncharacterized protein (Fragment)"/>
    <property type="match status" value="1"/>
</dbReference>
<dbReference type="InterPro" id="IPR049730">
    <property type="entry name" value="SNF2/RAD54-like_C"/>
</dbReference>
<dbReference type="GO" id="GO:0031297">
    <property type="term" value="P:replication fork processing"/>
    <property type="evidence" value="ECO:0007669"/>
    <property type="project" value="TreeGrafter"/>
</dbReference>
<dbReference type="CDD" id="cd18793">
    <property type="entry name" value="SF2_C_SNF"/>
    <property type="match status" value="1"/>
</dbReference>
<dbReference type="InterPro" id="IPR001650">
    <property type="entry name" value="Helicase_C-like"/>
</dbReference>
<feature type="region of interest" description="Disordered" evidence="5">
    <location>
        <begin position="26"/>
        <end position="98"/>
    </location>
</feature>
<feature type="domain" description="Helicase C-terminal" evidence="7">
    <location>
        <begin position="487"/>
        <end position="643"/>
    </location>
</feature>
<sequence>MNANDALTEAQKKLIEENRRKALEKRAERLKASASQAATAAPSKSYVHAPSQSATTYNGQTSKTSTFYHQGQNKPQWGTQNSPQSWGQSRAGSCQQDGTFKADATRSLPAKTVNGSCILVSPSRFVVDVPYHQQMIEIFKTISSRNYDAVQKRWSFALSSHNELVQKLKPLRPNVLVAEIPPHVLKVFEAAPTEEYEVSLSGIDCKLEQALLPFQKEGVCTAIRRNGRLLIADDMGLGKTIQSIAVACYFREEWPVLVVAPSSVRFTWKEAFLHWMPSLRDDQVTVLVTGSDKVDKDHQVVITSYDLLSRKVDDIRGKFQVVILDESHFIKSHKAARTKACQKVIAKAKRVLLLTGTPALSRPIELYTQICAVRPKCFPSIQEYGIRYCNGKVTQWGWDYSGSSNMQELQLLLEKSIMIRRLKSDVLSQLPAKQRQVVVLDPLTIKTTDKVLQHMAKEMQNESIQGMQRRGVLLTYFRETGLHKCKAICKYLEDLLESDQKFLCFAHHQVVIDAVCELLDKKSCSHIRIDGKTSPELRKMLCDKFQYNDMCKVAVLSITAANAGITLSSASLVVFAELFWNPGILTQAEDRVHRIGQQNCVMVQYLVAKGTADDYIWPLVRNKLDTLSKAGLSKDNFYDVDLKTCADSKQKTLDDWFGLEDDESWLDLLEQDDKECVAKSDDECGAVKKPKVG</sequence>
<dbReference type="Pfam" id="PF00271">
    <property type="entry name" value="Helicase_C"/>
    <property type="match status" value="1"/>
</dbReference>
<reference evidence="9" key="1">
    <citation type="submission" date="2016-02" db="EMBL/GenBank/DDBJ databases">
        <title>RNAseq analyses of the midgut from blood- or serum-fed Ixodes ricinus ticks.</title>
        <authorList>
            <person name="Perner J."/>
            <person name="Provaznik J."/>
            <person name="Schrenkova J."/>
            <person name="Urbanova V."/>
            <person name="Ribeiro J.M."/>
            <person name="Kopacek P."/>
        </authorList>
    </citation>
    <scope>NUCLEOTIDE SEQUENCE</scope>
    <source>
        <tissue evidence="9">Gut</tissue>
    </source>
</reference>
<dbReference type="InterPro" id="IPR038718">
    <property type="entry name" value="SNF2-like_sf"/>
</dbReference>
<protein>
    <submittedName>
        <fullName evidence="9">Putative chromatin remodeling protein</fullName>
    </submittedName>
</protein>
<keyword evidence="2" id="KW-0378">Hydrolase</keyword>
<evidence type="ECO:0000256" key="2">
    <source>
        <dbReference type="ARBA" id="ARBA00022801"/>
    </source>
</evidence>
<dbReference type="InterPro" id="IPR014001">
    <property type="entry name" value="Helicase_ATP-bd"/>
</dbReference>
<dbReference type="PROSITE" id="PS51192">
    <property type="entry name" value="HELICASE_ATP_BIND_1"/>
    <property type="match status" value="1"/>
</dbReference>
<dbReference type="Gene3D" id="3.40.50.10810">
    <property type="entry name" value="Tandem AAA-ATPase domain"/>
    <property type="match status" value="1"/>
</dbReference>
<dbReference type="PROSITE" id="PS51194">
    <property type="entry name" value="HELICASE_CTER"/>
    <property type="match status" value="1"/>
</dbReference>
<dbReference type="PANTHER" id="PTHR45766:SF6">
    <property type="entry name" value="SWI_SNF-RELATED MATRIX-ASSOCIATED ACTIN-DEPENDENT REGULATOR OF CHROMATIN SUBFAMILY A-LIKE PROTEIN 1"/>
    <property type="match status" value="1"/>
</dbReference>
<dbReference type="Pfam" id="PF07443">
    <property type="entry name" value="HARP"/>
    <property type="match status" value="1"/>
</dbReference>
<keyword evidence="3" id="KW-0539">Nucleus</keyword>
<dbReference type="GO" id="GO:0016787">
    <property type="term" value="F:hydrolase activity"/>
    <property type="evidence" value="ECO:0007669"/>
    <property type="project" value="UniProtKB-KW"/>
</dbReference>
<evidence type="ECO:0000259" key="7">
    <source>
        <dbReference type="PROSITE" id="PS51194"/>
    </source>
</evidence>
<dbReference type="SMART" id="SM00487">
    <property type="entry name" value="DEXDc"/>
    <property type="match status" value="1"/>
</dbReference>
<evidence type="ECO:0000256" key="4">
    <source>
        <dbReference type="PROSITE-ProRule" id="PRU00800"/>
    </source>
</evidence>
<dbReference type="SMART" id="SM00490">
    <property type="entry name" value="HELICc"/>
    <property type="match status" value="1"/>
</dbReference>
<feature type="domain" description="Helicase ATP-binding" evidence="6">
    <location>
        <begin position="220"/>
        <end position="376"/>
    </location>
</feature>
<organism evidence="9">
    <name type="scientific">Ixodes ricinus</name>
    <name type="common">Common tick</name>
    <name type="synonym">Acarus ricinus</name>
    <dbReference type="NCBI Taxonomy" id="34613"/>
    <lineage>
        <taxon>Eukaryota</taxon>
        <taxon>Metazoa</taxon>
        <taxon>Ecdysozoa</taxon>
        <taxon>Arthropoda</taxon>
        <taxon>Chelicerata</taxon>
        <taxon>Arachnida</taxon>
        <taxon>Acari</taxon>
        <taxon>Parasitiformes</taxon>
        <taxon>Ixodida</taxon>
        <taxon>Ixodoidea</taxon>
        <taxon>Ixodidae</taxon>
        <taxon>Ixodinae</taxon>
        <taxon>Ixodes</taxon>
    </lineage>
</organism>
<feature type="compositionally biased region" description="Polar residues" evidence="5">
    <location>
        <begin position="50"/>
        <end position="98"/>
    </location>
</feature>
<name>A0A131XWF1_IXORI</name>
<feature type="domain" description="HARP" evidence="8">
    <location>
        <begin position="109"/>
        <end position="181"/>
    </location>
</feature>
<dbReference type="FunFam" id="3.40.50.300:FF:003021">
    <property type="entry name" value="Uncharacterized protein (Fragment)"/>
    <property type="match status" value="1"/>
</dbReference>
<evidence type="ECO:0000259" key="6">
    <source>
        <dbReference type="PROSITE" id="PS51192"/>
    </source>
</evidence>
<evidence type="ECO:0000313" key="9">
    <source>
        <dbReference type="EMBL" id="JAP71624.1"/>
    </source>
</evidence>
<dbReference type="InterPro" id="IPR027417">
    <property type="entry name" value="P-loop_NTPase"/>
</dbReference>
<dbReference type="CDD" id="cd18010">
    <property type="entry name" value="DEXHc_HARP_SMARCAL1"/>
    <property type="match status" value="1"/>
</dbReference>
<accession>A0A131XWF1</accession>
<dbReference type="PROSITE" id="PS51467">
    <property type="entry name" value="HARP"/>
    <property type="match status" value="1"/>
</dbReference>
<dbReference type="GO" id="GO:0043596">
    <property type="term" value="C:nuclear replication fork"/>
    <property type="evidence" value="ECO:0007669"/>
    <property type="project" value="TreeGrafter"/>
</dbReference>